<accession>A0A2N6NWU3</accession>
<evidence type="ECO:0000313" key="1">
    <source>
        <dbReference type="EMBL" id="PMB71744.1"/>
    </source>
</evidence>
<protein>
    <submittedName>
        <fullName evidence="1">Uncharacterized protein</fullName>
    </submittedName>
</protein>
<reference evidence="1 2" key="1">
    <citation type="journal article" date="2016" name="Appl. Microbiol. Biotechnol.">
        <title>Characterization of T-DNA insertion mutants with decreased virulence in the entomopathogenic fungus Beauveria bassiana JEF-007.</title>
        <authorList>
            <person name="Kim S."/>
            <person name="Lee S.J."/>
            <person name="Nai Y.S."/>
            <person name="Yu J.S."/>
            <person name="Lee M.R."/>
            <person name="Yang Y.T."/>
            <person name="Kim J.S."/>
        </authorList>
    </citation>
    <scope>NUCLEOTIDE SEQUENCE [LARGE SCALE GENOMIC DNA]</scope>
    <source>
        <strain evidence="1 2">JEF-007</strain>
    </source>
</reference>
<name>A0A2N6NWU3_BEABA</name>
<dbReference type="AlphaFoldDB" id="A0A2N6NWU3"/>
<comment type="caution">
    <text evidence="1">The sequence shown here is derived from an EMBL/GenBank/DDBJ whole genome shotgun (WGS) entry which is preliminary data.</text>
</comment>
<sequence length="99" mass="10884">MRHIVLFIPGTHAAADSQHRVSEAAQNGREKGIELDAVAALAAHHNLVKQVVELQRQPMRRVVVDADVFKRYARNVTEHQLPEAAQRIGGVLGLGFCVV</sequence>
<gene>
    <name evidence="1" type="ORF">BM221_001840</name>
</gene>
<organism evidence="1 2">
    <name type="scientific">Beauveria bassiana</name>
    <name type="common">White muscardine disease fungus</name>
    <name type="synonym">Tritirachium shiotae</name>
    <dbReference type="NCBI Taxonomy" id="176275"/>
    <lineage>
        <taxon>Eukaryota</taxon>
        <taxon>Fungi</taxon>
        <taxon>Dikarya</taxon>
        <taxon>Ascomycota</taxon>
        <taxon>Pezizomycotina</taxon>
        <taxon>Sordariomycetes</taxon>
        <taxon>Hypocreomycetidae</taxon>
        <taxon>Hypocreales</taxon>
        <taxon>Cordycipitaceae</taxon>
        <taxon>Beauveria</taxon>
    </lineage>
</organism>
<evidence type="ECO:0000313" key="2">
    <source>
        <dbReference type="Proteomes" id="UP000235728"/>
    </source>
</evidence>
<proteinExistence type="predicted"/>
<dbReference type="EMBL" id="MRVG01000002">
    <property type="protein sequence ID" value="PMB71744.1"/>
    <property type="molecule type" value="Genomic_DNA"/>
</dbReference>
<dbReference type="Proteomes" id="UP000235728">
    <property type="component" value="Unassembled WGS sequence"/>
</dbReference>